<sequence length="358" mass="39328">MRVLHLPVNVASHMSATIGGLRNAGVDARGIAAIGASVFHSNDHVEVYSSVASRRQLAWWRDIVPKLPKLAAEIRAADVLHWYMVPVLPGGLDLRFIASFAKPSIVEFAGSEIRDPAIEAATNPAYAAIWDRYEYRSMESSAGSTKRQQAFADAGFEALISCPSQWEFLRPGMFGETHLVRQRVLIENYTPLYPDPNCRRPVVVHSASAPVAKGTSDVRAAAARLSQTLDFELVVLERVSREEAVRAVKRCDIFLDQFVLGSHGSAAIEAMALGKPVVGWVKPTMEGKYPADFPMLSGRGDNLDRVLAELIVDGTKRAELGRLSRRYAEEHHDASRLASQLIEVYEGAIRRRGAARSA</sequence>
<accession>A0A6J6Q7E4</accession>
<gene>
    <name evidence="1" type="ORF">UFOPK2399_01696</name>
</gene>
<organism evidence="1">
    <name type="scientific">freshwater metagenome</name>
    <dbReference type="NCBI Taxonomy" id="449393"/>
    <lineage>
        <taxon>unclassified sequences</taxon>
        <taxon>metagenomes</taxon>
        <taxon>ecological metagenomes</taxon>
    </lineage>
</organism>
<dbReference type="SUPFAM" id="SSF53756">
    <property type="entry name" value="UDP-Glycosyltransferase/glycogen phosphorylase"/>
    <property type="match status" value="1"/>
</dbReference>
<name>A0A6J6Q7E4_9ZZZZ</name>
<dbReference type="Gene3D" id="3.40.50.2000">
    <property type="entry name" value="Glycogen Phosphorylase B"/>
    <property type="match status" value="1"/>
</dbReference>
<protein>
    <submittedName>
        <fullName evidence="1">Unannotated protein</fullName>
    </submittedName>
</protein>
<dbReference type="EMBL" id="CAEZXP010000007">
    <property type="protein sequence ID" value="CAB4706422.1"/>
    <property type="molecule type" value="Genomic_DNA"/>
</dbReference>
<evidence type="ECO:0000313" key="1">
    <source>
        <dbReference type="EMBL" id="CAB4706422.1"/>
    </source>
</evidence>
<proteinExistence type="predicted"/>
<reference evidence="1" key="1">
    <citation type="submission" date="2020-05" db="EMBL/GenBank/DDBJ databases">
        <authorList>
            <person name="Chiriac C."/>
            <person name="Salcher M."/>
            <person name="Ghai R."/>
            <person name="Kavagutti S V."/>
        </authorList>
    </citation>
    <scope>NUCLEOTIDE SEQUENCE</scope>
</reference>
<dbReference type="AlphaFoldDB" id="A0A6J6Q7E4"/>